<dbReference type="Proteomes" id="UP000094224">
    <property type="component" value="Unassembled WGS sequence"/>
</dbReference>
<name>A0A1E3SJH3_9MYCO</name>
<comment type="caution">
    <text evidence="3">The sequence shown here is derived from an EMBL/GenBank/DDBJ whole genome shotgun (WGS) entry which is preliminary data.</text>
</comment>
<keyword evidence="2" id="KW-0732">Signal</keyword>
<feature type="chain" id="PRO_5015063607" evidence="2">
    <location>
        <begin position="28"/>
        <end position="84"/>
    </location>
</feature>
<organism evidence="3 4">
    <name type="scientific">Mycobacterium sherrisii</name>
    <dbReference type="NCBI Taxonomy" id="243061"/>
    <lineage>
        <taxon>Bacteria</taxon>
        <taxon>Bacillati</taxon>
        <taxon>Actinomycetota</taxon>
        <taxon>Actinomycetes</taxon>
        <taxon>Mycobacteriales</taxon>
        <taxon>Mycobacteriaceae</taxon>
        <taxon>Mycobacterium</taxon>
        <taxon>Mycobacterium simiae complex</taxon>
    </lineage>
</organism>
<dbReference type="EMBL" id="MIHC01000051">
    <property type="protein sequence ID" value="ODR02275.1"/>
    <property type="molecule type" value="Genomic_DNA"/>
</dbReference>
<gene>
    <name evidence="3" type="ORF">BHQ21_22505</name>
</gene>
<feature type="compositionally biased region" description="Low complexity" evidence="1">
    <location>
        <begin position="48"/>
        <end position="84"/>
    </location>
</feature>
<feature type="signal peptide" evidence="2">
    <location>
        <begin position="1"/>
        <end position="27"/>
    </location>
</feature>
<dbReference type="RefSeq" id="WP_069402512.1">
    <property type="nucleotide sequence ID" value="NZ_JACKTB010000012.1"/>
</dbReference>
<evidence type="ECO:0000313" key="3">
    <source>
        <dbReference type="EMBL" id="ODR02275.1"/>
    </source>
</evidence>
<dbReference type="AlphaFoldDB" id="A0A1E3SJH3"/>
<evidence type="ECO:0000313" key="4">
    <source>
        <dbReference type="Proteomes" id="UP000094224"/>
    </source>
</evidence>
<evidence type="ECO:0000256" key="2">
    <source>
        <dbReference type="SAM" id="SignalP"/>
    </source>
</evidence>
<keyword evidence="4" id="KW-1185">Reference proteome</keyword>
<reference evidence="4" key="1">
    <citation type="submission" date="2016-09" db="EMBL/GenBank/DDBJ databases">
        <authorList>
            <person name="Greninger A.L."/>
            <person name="Jerome K.R."/>
            <person name="Mcnair B."/>
            <person name="Wallis C."/>
            <person name="Fang F."/>
        </authorList>
    </citation>
    <scope>NUCLEOTIDE SEQUENCE [LARGE SCALE GENOMIC DNA]</scope>
    <source>
        <strain evidence="4">BC1_M4</strain>
    </source>
</reference>
<accession>A0A1E3SJH3</accession>
<evidence type="ECO:0000256" key="1">
    <source>
        <dbReference type="SAM" id="MobiDB-lite"/>
    </source>
</evidence>
<proteinExistence type="predicted"/>
<protein>
    <submittedName>
        <fullName evidence="3">Uncharacterized protein</fullName>
    </submittedName>
</protein>
<sequence>MATTLSCRRFLGAGVLGLIAVVGLLEAAAPPAATGNGRVGIVQDDQEQLQQQLQQSEQQNEEAQQQFDQGMQQAQQAEQQANTP</sequence>
<feature type="region of interest" description="Disordered" evidence="1">
    <location>
        <begin position="46"/>
        <end position="84"/>
    </location>
</feature>